<dbReference type="InterPro" id="IPR054471">
    <property type="entry name" value="GPIID_WHD"/>
</dbReference>
<dbReference type="OrthoDB" id="7464126at2759"/>
<proteinExistence type="predicted"/>
<dbReference type="OMA" id="FYADILT"/>
<feature type="compositionally biased region" description="Polar residues" evidence="2">
    <location>
        <begin position="1143"/>
        <end position="1162"/>
    </location>
</feature>
<dbReference type="InterPro" id="IPR027417">
    <property type="entry name" value="P-loop_NTPase"/>
</dbReference>
<dbReference type="PANTHER" id="PTHR10039">
    <property type="entry name" value="AMELOGENIN"/>
    <property type="match status" value="1"/>
</dbReference>
<feature type="domain" description="Nephrocystin 3-like N-terminal" evidence="5">
    <location>
        <begin position="263"/>
        <end position="422"/>
    </location>
</feature>
<dbReference type="InterPro" id="IPR056884">
    <property type="entry name" value="NPHP3-like_N"/>
</dbReference>
<dbReference type="KEGG" id="glz:GLAREA_04466"/>
<evidence type="ECO:0000259" key="5">
    <source>
        <dbReference type="Pfam" id="PF24883"/>
    </source>
</evidence>
<reference evidence="6 7" key="1">
    <citation type="journal article" date="2013" name="BMC Genomics">
        <title>Genomics-driven discovery of the pneumocandin biosynthetic gene cluster in the fungus Glarea lozoyensis.</title>
        <authorList>
            <person name="Chen L."/>
            <person name="Yue Q."/>
            <person name="Zhang X."/>
            <person name="Xiang M."/>
            <person name="Wang C."/>
            <person name="Li S."/>
            <person name="Che Y."/>
            <person name="Ortiz-Lopez F.J."/>
            <person name="Bills G.F."/>
            <person name="Liu X."/>
            <person name="An Z."/>
        </authorList>
    </citation>
    <scope>NUCLEOTIDE SEQUENCE [LARGE SCALE GENOMIC DNA]</scope>
    <source>
        <strain evidence="7">ATCC 20868 / MF5171</strain>
    </source>
</reference>
<organism evidence="6 7">
    <name type="scientific">Glarea lozoyensis (strain ATCC 20868 / MF5171)</name>
    <dbReference type="NCBI Taxonomy" id="1116229"/>
    <lineage>
        <taxon>Eukaryota</taxon>
        <taxon>Fungi</taxon>
        <taxon>Dikarya</taxon>
        <taxon>Ascomycota</taxon>
        <taxon>Pezizomycotina</taxon>
        <taxon>Leotiomycetes</taxon>
        <taxon>Helotiales</taxon>
        <taxon>Helotiaceae</taxon>
        <taxon>Glarea</taxon>
    </lineage>
</organism>
<dbReference type="InterPro" id="IPR056125">
    <property type="entry name" value="DUF7708"/>
</dbReference>
<dbReference type="HOGENOM" id="CLU_262998_0_0_1"/>
<feature type="domain" description="DUF7708" evidence="4">
    <location>
        <begin position="64"/>
        <end position="195"/>
    </location>
</feature>
<accession>S3CPQ5</accession>
<feature type="domain" description="GPI inositol-deacylase winged helix" evidence="3">
    <location>
        <begin position="533"/>
        <end position="610"/>
    </location>
</feature>
<keyword evidence="7" id="KW-1185">Reference proteome</keyword>
<evidence type="ECO:0000259" key="3">
    <source>
        <dbReference type="Pfam" id="PF22939"/>
    </source>
</evidence>
<dbReference type="Gene3D" id="3.40.50.300">
    <property type="entry name" value="P-loop containing nucleotide triphosphate hydrolases"/>
    <property type="match status" value="1"/>
</dbReference>
<dbReference type="Pfam" id="PF24883">
    <property type="entry name" value="NPHP3_N"/>
    <property type="match status" value="1"/>
</dbReference>
<dbReference type="GeneID" id="19463521"/>
<dbReference type="Proteomes" id="UP000016922">
    <property type="component" value="Unassembled WGS sequence"/>
</dbReference>
<evidence type="ECO:0000313" key="7">
    <source>
        <dbReference type="Proteomes" id="UP000016922"/>
    </source>
</evidence>
<dbReference type="SUPFAM" id="SSF52540">
    <property type="entry name" value="P-loop containing nucleoside triphosphate hydrolases"/>
    <property type="match status" value="1"/>
</dbReference>
<dbReference type="Pfam" id="PF22939">
    <property type="entry name" value="WHD_GPIID"/>
    <property type="match status" value="1"/>
</dbReference>
<keyword evidence="1" id="KW-0677">Repeat</keyword>
<protein>
    <submittedName>
        <fullName evidence="6">NACHT protein</fullName>
    </submittedName>
</protein>
<dbReference type="EMBL" id="KE145369">
    <property type="protein sequence ID" value="EPE27675.1"/>
    <property type="molecule type" value="Genomic_DNA"/>
</dbReference>
<evidence type="ECO:0000256" key="1">
    <source>
        <dbReference type="ARBA" id="ARBA00022737"/>
    </source>
</evidence>
<feature type="region of interest" description="Disordered" evidence="2">
    <location>
        <begin position="1140"/>
        <end position="1162"/>
    </location>
</feature>
<dbReference type="Pfam" id="PF24809">
    <property type="entry name" value="DUF7708"/>
    <property type="match status" value="1"/>
</dbReference>
<name>S3CPQ5_GLAL2</name>
<gene>
    <name evidence="6" type="ORF">GLAREA_04466</name>
</gene>
<dbReference type="RefSeq" id="XP_008085034.1">
    <property type="nucleotide sequence ID" value="XM_008086843.1"/>
</dbReference>
<sequence>MADPRTTIQHAFEKLKLSVSVDDAHKFASTELEDVWATLRDIEVKQRQRRSVQNLRRVEPLLRGIEKYRKVIEVLCNGTPYMPYVWAPIKLMLEIASNHRDVFEALLSAYADIGAALPRFDRYKSAFDDNLEFQQVLATVYSSILEFHQRAYKFLTRRAWHLLFSSLWTDFGGRFECIIKSLKQQRDFVDKEAVSFHIVESKLSRCAIQDQLQRAQKKELDQLKDKEENTRQLHMKHSISWLSIDEKNQEIEYERTSRRRHLNTCEWITEDQLYRSWIKDDNLHLCLWLDGKPGSGKSVMCSYFVESLKNVLGLTSCYYFCHSSDPGNVCENILSTICVQILRQHPSISTLVANEYVYRGLGCVMSQLKQLVPKLLAITGYTRVVVDGLDECSMENQKLILKELLAVCVGQGLQCKILLSSRRETHIRKKLEAKPNISLDEREEVNWDIGTFVKHKMAKIQTSNQGLREMLEEMLVEKANGMFLWVRLVIDELRDCYSDFMLEKTVKSMPKGLKAAYGRILDRIMDPKNSRNARDMAIRILGWMACSYRVLKRHELLDGIALDFSNTSLNEYTRVQAQIMDLCRPLIEDGPGSTVDFVHFSAKEYILEENYHGARPFIWTEKAQLDIAYSCVTFLNSCTMLLPSKSTEVSRAAIIVRGFHGLLAYADKFWHKHVVAYLISRTLQHCNLSQDLLIQLQYLLKFRKDSWKPNPLILAQDEQGRALSQLDHYPEIQSFINDTLAFRLKQLDVDSLDKSPEVISTDACEKDSTFFSTLRRNYQLTLESLLEKDAAIAYPDIDQTVLKSFRGTFGSSGFFCRFLHCALSSDGFESSYKRDSHESQHQRRFRCGDPSCAFFASGFMTRTLLKKHNEKYHAALSVGPSLADSLREHPHVAAAVETSLHGSYGARNGPLTPNIREGQTVALNQEAYVDVIQGPHLDSNIRESYSNIIPAKDRQAFPNELRVFTDTLLRAGWRVPSPDIETWGQLKLWAQNNKAPSLFDKVHILYSIHQPEQPTAWRDPPNVWCCPDPGCSRFGVPSFSSLGLLEQHCDELHDVSFLEPDISRIKSPDLFMKRTLIPTSVEPRELASIYDDYWLTAPTEVESQIGKTQVAQQAGNEHPSSEYFLKIVSDHFSESVLHDSESVVEQNSTNPSTTDVSYPTASKRSLTPYGSSNMDVSAPIQIKINVDSAHEPTSIQNLLQSPLMQAPDPFYSSLLTAPNAHSGFETTDHDWMPFEYPSLAVNSTEEAFGDRWTEPEEEQEIELKEYQYQLSQKNSGIFPTDR</sequence>
<dbReference type="eggNOG" id="ENOG502R2Y4">
    <property type="taxonomic scope" value="Eukaryota"/>
</dbReference>
<evidence type="ECO:0000259" key="4">
    <source>
        <dbReference type="Pfam" id="PF24809"/>
    </source>
</evidence>
<dbReference type="PANTHER" id="PTHR10039:SF14">
    <property type="entry name" value="NACHT DOMAIN-CONTAINING PROTEIN"/>
    <property type="match status" value="1"/>
</dbReference>
<evidence type="ECO:0000256" key="2">
    <source>
        <dbReference type="SAM" id="MobiDB-lite"/>
    </source>
</evidence>
<evidence type="ECO:0000313" key="6">
    <source>
        <dbReference type="EMBL" id="EPE27675.1"/>
    </source>
</evidence>